<evidence type="ECO:0000256" key="17">
    <source>
        <dbReference type="ARBA" id="ARBA00042573"/>
    </source>
</evidence>
<keyword evidence="5" id="KW-0165">Cleavage on pair of basic residues</keyword>
<dbReference type="Gene3D" id="2.60.40.4100">
    <property type="entry name" value="Zona pellucida, ZP-C domain"/>
    <property type="match status" value="1"/>
</dbReference>
<dbReference type="Pfam" id="PF00100">
    <property type="entry name" value="Zona_pellucida"/>
    <property type="match status" value="1"/>
</dbReference>
<evidence type="ECO:0000256" key="14">
    <source>
        <dbReference type="ARBA" id="ARBA00037545"/>
    </source>
</evidence>
<protein>
    <recommendedName>
        <fullName evidence="15">Zona pellucida sperm-binding protein 4</fullName>
    </recommendedName>
    <alternativeName>
        <fullName evidence="17">Zona pellucida glycoprotein 4</fullName>
    </alternativeName>
    <alternativeName>
        <fullName evidence="16">Zona pellucida protein B</fullName>
    </alternativeName>
</protein>
<evidence type="ECO:0000256" key="5">
    <source>
        <dbReference type="ARBA" id="ARBA00022685"/>
    </source>
</evidence>
<dbReference type="GO" id="GO:0007339">
    <property type="term" value="P:binding of sperm to zona pellucida"/>
    <property type="evidence" value="ECO:0007669"/>
    <property type="project" value="TreeGrafter"/>
</dbReference>
<dbReference type="PANTHER" id="PTHR23343">
    <property type="entry name" value="ZONA PELLUCIDA SPERM-BINDING PROTEIN"/>
    <property type="match status" value="1"/>
</dbReference>
<evidence type="ECO:0000256" key="16">
    <source>
        <dbReference type="ARBA" id="ARBA00042273"/>
    </source>
</evidence>
<name>A0AAD1VMP0_PELCU</name>
<dbReference type="InterPro" id="IPR044913">
    <property type="entry name" value="P_trefoil_dom_sf"/>
</dbReference>
<dbReference type="PANTHER" id="PTHR23343:SF31">
    <property type="entry name" value="ZONA PELLUCIDA SPERM-BINDING PROTEIN 4"/>
    <property type="match status" value="1"/>
</dbReference>
<feature type="chain" id="PRO_5041916511" description="Zona pellucida sperm-binding protein 4" evidence="20">
    <location>
        <begin position="25"/>
        <end position="550"/>
    </location>
</feature>
<dbReference type="Gene3D" id="4.10.110.10">
    <property type="entry name" value="Spasmolytic Protein, domain 1"/>
    <property type="match status" value="1"/>
</dbReference>
<dbReference type="InterPro" id="IPR051148">
    <property type="entry name" value="Zona_Pellucida_Domain_gp"/>
</dbReference>
<keyword evidence="11" id="KW-0325">Glycoprotein</keyword>
<dbReference type="GO" id="GO:0060468">
    <property type="term" value="P:prevention of polyspermy"/>
    <property type="evidence" value="ECO:0007669"/>
    <property type="project" value="TreeGrafter"/>
</dbReference>
<comment type="subcellular location">
    <subcellularLocation>
        <location evidence="1">Cell membrane</location>
        <topology evidence="1">Single-pass type I membrane protein</topology>
    </subcellularLocation>
    <subcellularLocation>
        <location evidence="13">Zona pellucida</location>
    </subcellularLocation>
</comment>
<dbReference type="Pfam" id="PF22821">
    <property type="entry name" value="ZP1_ZP4_Ig-like"/>
    <property type="match status" value="1"/>
</dbReference>
<proteinExistence type="predicted"/>
<dbReference type="InterPro" id="IPR042235">
    <property type="entry name" value="ZP-C_dom"/>
</dbReference>
<dbReference type="EMBL" id="OW240912">
    <property type="protein sequence ID" value="CAH2225461.1"/>
    <property type="molecule type" value="Genomic_DNA"/>
</dbReference>
<keyword evidence="12" id="KW-0278">Fertilization</keyword>
<evidence type="ECO:0000256" key="13">
    <source>
        <dbReference type="ARBA" id="ARBA00024183"/>
    </source>
</evidence>
<keyword evidence="10 18" id="KW-1015">Disulfide bond</keyword>
<keyword evidence="8 19" id="KW-1133">Transmembrane helix</keyword>
<evidence type="ECO:0000256" key="12">
    <source>
        <dbReference type="ARBA" id="ARBA00023279"/>
    </source>
</evidence>
<evidence type="ECO:0000256" key="4">
    <source>
        <dbReference type="ARBA" id="ARBA00022530"/>
    </source>
</evidence>
<keyword evidence="4" id="KW-0272">Extracellular matrix</keyword>
<dbReference type="GO" id="GO:0005886">
    <property type="term" value="C:plasma membrane"/>
    <property type="evidence" value="ECO:0007669"/>
    <property type="project" value="UniProtKB-SubCell"/>
</dbReference>
<feature type="domain" description="P-type" evidence="22">
    <location>
        <begin position="139"/>
        <end position="182"/>
    </location>
</feature>
<feature type="signal peptide" evidence="20">
    <location>
        <begin position="1"/>
        <end position="24"/>
    </location>
</feature>
<evidence type="ECO:0000256" key="2">
    <source>
        <dbReference type="ARBA" id="ARBA00022475"/>
    </source>
</evidence>
<dbReference type="GO" id="GO:0035805">
    <property type="term" value="C:egg coat"/>
    <property type="evidence" value="ECO:0007669"/>
    <property type="project" value="UniProtKB-SubCell"/>
</dbReference>
<feature type="disulfide bond" evidence="18">
    <location>
        <begin position="152"/>
        <end position="167"/>
    </location>
</feature>
<evidence type="ECO:0000259" key="22">
    <source>
        <dbReference type="PROSITE" id="PS51448"/>
    </source>
</evidence>
<keyword evidence="24" id="KW-1185">Reference proteome</keyword>
<keyword evidence="9 19" id="KW-0472">Membrane</keyword>
<reference evidence="23" key="1">
    <citation type="submission" date="2022-03" db="EMBL/GenBank/DDBJ databases">
        <authorList>
            <person name="Alioto T."/>
            <person name="Alioto T."/>
            <person name="Gomez Garrido J."/>
        </authorList>
    </citation>
    <scope>NUCLEOTIDE SEQUENCE</scope>
</reference>
<comment type="caution">
    <text evidence="18">Lacks conserved residue(s) required for the propagation of feature annotation.</text>
</comment>
<keyword evidence="6 19" id="KW-0812">Transmembrane</keyword>
<evidence type="ECO:0000256" key="1">
    <source>
        <dbReference type="ARBA" id="ARBA00004251"/>
    </source>
</evidence>
<dbReference type="SMART" id="SM00018">
    <property type="entry name" value="PD"/>
    <property type="match status" value="1"/>
</dbReference>
<dbReference type="InterPro" id="IPR054554">
    <property type="entry name" value="ZP1/4_Ig-like"/>
</dbReference>
<accession>A0AAD1VMP0</accession>
<dbReference type="PROSITE" id="PS51034">
    <property type="entry name" value="ZP_2"/>
    <property type="match status" value="1"/>
</dbReference>
<dbReference type="SUPFAM" id="SSF57492">
    <property type="entry name" value="Trefoil"/>
    <property type="match status" value="1"/>
</dbReference>
<feature type="domain" description="ZP" evidence="21">
    <location>
        <begin position="187"/>
        <end position="461"/>
    </location>
</feature>
<dbReference type="GO" id="GO:0035804">
    <property type="term" value="F:structural constituent of egg coat"/>
    <property type="evidence" value="ECO:0007669"/>
    <property type="project" value="TreeGrafter"/>
</dbReference>
<evidence type="ECO:0000256" key="18">
    <source>
        <dbReference type="PROSITE-ProRule" id="PRU00779"/>
    </source>
</evidence>
<organism evidence="23 24">
    <name type="scientific">Pelobates cultripes</name>
    <name type="common">Western spadefoot toad</name>
    <dbReference type="NCBI Taxonomy" id="61616"/>
    <lineage>
        <taxon>Eukaryota</taxon>
        <taxon>Metazoa</taxon>
        <taxon>Chordata</taxon>
        <taxon>Craniata</taxon>
        <taxon>Vertebrata</taxon>
        <taxon>Euteleostomi</taxon>
        <taxon>Amphibia</taxon>
        <taxon>Batrachia</taxon>
        <taxon>Anura</taxon>
        <taxon>Pelobatoidea</taxon>
        <taxon>Pelobatidae</taxon>
        <taxon>Pelobates</taxon>
    </lineage>
</organism>
<dbReference type="Pfam" id="PF00088">
    <property type="entry name" value="Trefoil"/>
    <property type="match status" value="1"/>
</dbReference>
<feature type="transmembrane region" description="Helical" evidence="19">
    <location>
        <begin position="513"/>
        <end position="535"/>
    </location>
</feature>
<dbReference type="Proteomes" id="UP001295444">
    <property type="component" value="Chromosome 01"/>
</dbReference>
<dbReference type="PROSITE" id="PS51448">
    <property type="entry name" value="P_TREFOIL_2"/>
    <property type="match status" value="1"/>
</dbReference>
<dbReference type="Pfam" id="PF23344">
    <property type="entry name" value="ZP-N"/>
    <property type="match status" value="1"/>
</dbReference>
<keyword evidence="2" id="KW-1003">Cell membrane</keyword>
<dbReference type="AlphaFoldDB" id="A0AAD1VMP0"/>
<dbReference type="Gene3D" id="2.60.40.3210">
    <property type="entry name" value="Zona pellucida, ZP-N domain"/>
    <property type="match status" value="1"/>
</dbReference>
<dbReference type="InterPro" id="IPR055356">
    <property type="entry name" value="ZP-N"/>
</dbReference>
<evidence type="ECO:0000256" key="6">
    <source>
        <dbReference type="ARBA" id="ARBA00022692"/>
    </source>
</evidence>
<sequence length="550" mass="60665">MAHWRMVGWLILVLVLARPGMLDGKDTEEYGLTCGEDGFMYTIPKSQIGDSFPKLMIMVKGSLHELTEDVSCGSNLTEHSDGSLTITVSYYGCYVSQMDDSFVMALTISYKDDYGAWKIPEEKELKCPIRPAMDAPSPSQCATIDKRERLLCGNASVSSNQCQSLGCCYDPSDRVNTCYYGNKVTAQCTNDGIFSVAISKYVTLPNVDLGAVKLTRAIDTNCGPTTTTDSFLLFQFPLSACGTTSKLVGSILFYENELMAKRAVQTWQGSSITRDSTFRLTIRCSLSSEMQIPLHIPVNVFTLAPPPGVTSQGPLSLELRIAKDVRYTQYYTDGEYPILKVLRDPVFVEVRLLQRVDPQLVLFLQQCWATPTVNPINPIQWPLLLNGCPFPGDNYATLISSIDQSASGIQFPSYYKRFIVDTFTFTDATSQPLQGNVYFHCSASVCAQSATQSCSTVCPTGFFVTLVVSGRSKKHVYQPNMNMVSSHGPIDFRVSPENLKMRESRASAVMTSVLWVGIVSALAVVCVAVAAMGIWRFSVKRKPNVTLVNM</sequence>
<evidence type="ECO:0000256" key="9">
    <source>
        <dbReference type="ARBA" id="ARBA00023136"/>
    </source>
</evidence>
<dbReference type="InterPro" id="IPR001507">
    <property type="entry name" value="ZP_dom"/>
</dbReference>
<comment type="function">
    <text evidence="14">Component of the zona pellucida, an extracellular matrix surrounding oocytes which mediates sperm binding, induction of the acrosome reaction and prevents post-fertilization polyspermy. The zona pellucida is composed of 3 to 4 glycoproteins, ZP1, ZP2, ZP3, and ZP4. ZP4 may act as a sperm receptor.</text>
</comment>
<evidence type="ECO:0000256" key="7">
    <source>
        <dbReference type="ARBA" id="ARBA00022729"/>
    </source>
</evidence>
<dbReference type="InterPro" id="IPR055355">
    <property type="entry name" value="ZP-C"/>
</dbReference>
<evidence type="ECO:0000256" key="8">
    <source>
        <dbReference type="ARBA" id="ARBA00022989"/>
    </source>
</evidence>
<evidence type="ECO:0000256" key="20">
    <source>
        <dbReference type="SAM" id="SignalP"/>
    </source>
</evidence>
<evidence type="ECO:0000313" key="24">
    <source>
        <dbReference type="Proteomes" id="UP001295444"/>
    </source>
</evidence>
<dbReference type="CDD" id="cd00111">
    <property type="entry name" value="Trefoil"/>
    <property type="match status" value="1"/>
</dbReference>
<evidence type="ECO:0000256" key="15">
    <source>
        <dbReference type="ARBA" id="ARBA00040238"/>
    </source>
</evidence>
<keyword evidence="7 20" id="KW-0732">Signal</keyword>
<evidence type="ECO:0000256" key="10">
    <source>
        <dbReference type="ARBA" id="ARBA00023157"/>
    </source>
</evidence>
<dbReference type="InterPro" id="IPR000519">
    <property type="entry name" value="P_trefoil_dom"/>
</dbReference>
<evidence type="ECO:0000313" key="23">
    <source>
        <dbReference type="EMBL" id="CAH2225461.1"/>
    </source>
</evidence>
<evidence type="ECO:0000256" key="19">
    <source>
        <dbReference type="SAM" id="Phobius"/>
    </source>
</evidence>
<dbReference type="SMART" id="SM00241">
    <property type="entry name" value="ZP"/>
    <property type="match status" value="1"/>
</dbReference>
<dbReference type="GO" id="GO:0032190">
    <property type="term" value="F:acrosin binding"/>
    <property type="evidence" value="ECO:0007669"/>
    <property type="project" value="TreeGrafter"/>
</dbReference>
<evidence type="ECO:0000259" key="21">
    <source>
        <dbReference type="PROSITE" id="PS51034"/>
    </source>
</evidence>
<evidence type="ECO:0000256" key="11">
    <source>
        <dbReference type="ARBA" id="ARBA00023180"/>
    </source>
</evidence>
<evidence type="ECO:0000256" key="3">
    <source>
        <dbReference type="ARBA" id="ARBA00022525"/>
    </source>
</evidence>
<keyword evidence="3" id="KW-0964">Secreted</keyword>
<gene>
    <name evidence="23" type="ORF">PECUL_23A049359</name>
</gene>